<accession>A0ABZ3C8S9</accession>
<dbReference type="PANTHER" id="PTHR22925:SF3">
    <property type="entry name" value="GLYCOSYL HYDROLASE FAMILY PROTEIN 43"/>
    <property type="match status" value="1"/>
</dbReference>
<dbReference type="Pfam" id="PF04616">
    <property type="entry name" value="Glyco_hydro_43"/>
    <property type="match status" value="1"/>
</dbReference>
<proteinExistence type="inferred from homology"/>
<evidence type="ECO:0000256" key="4">
    <source>
        <dbReference type="RuleBase" id="RU361187"/>
    </source>
</evidence>
<evidence type="ECO:0000313" key="6">
    <source>
        <dbReference type="Proteomes" id="UP001434337"/>
    </source>
</evidence>
<evidence type="ECO:0000256" key="2">
    <source>
        <dbReference type="ARBA" id="ARBA00022801"/>
    </source>
</evidence>
<evidence type="ECO:0000256" key="1">
    <source>
        <dbReference type="ARBA" id="ARBA00009865"/>
    </source>
</evidence>
<dbReference type="EMBL" id="CP115965">
    <property type="protein sequence ID" value="WZW99190.1"/>
    <property type="molecule type" value="Genomic_DNA"/>
</dbReference>
<dbReference type="InterPro" id="IPR023296">
    <property type="entry name" value="Glyco_hydro_beta-prop_sf"/>
</dbReference>
<keyword evidence="2 4" id="KW-0378">Hydrolase</keyword>
<dbReference type="PANTHER" id="PTHR22925">
    <property type="entry name" value="GLYCOSYL HYDROLASE 43 FAMILY MEMBER"/>
    <property type="match status" value="1"/>
</dbReference>
<evidence type="ECO:0000256" key="3">
    <source>
        <dbReference type="ARBA" id="ARBA00023295"/>
    </source>
</evidence>
<dbReference type="InterPro" id="IPR006710">
    <property type="entry name" value="Glyco_hydro_43"/>
</dbReference>
<protein>
    <submittedName>
        <fullName evidence="5">Family 43 glycosylhydrolase</fullName>
    </submittedName>
</protein>
<dbReference type="Proteomes" id="UP001434337">
    <property type="component" value="Chromosome"/>
</dbReference>
<dbReference type="CDD" id="cd18826">
    <property type="entry name" value="GH43_CtGH43-like"/>
    <property type="match status" value="1"/>
</dbReference>
<dbReference type="SUPFAM" id="SSF75005">
    <property type="entry name" value="Arabinanase/levansucrase/invertase"/>
    <property type="match status" value="1"/>
</dbReference>
<reference evidence="5 6" key="1">
    <citation type="journal article" date="2023" name="Environ Microbiome">
        <title>A coral-associated actinobacterium mitigates coral bleaching under heat stress.</title>
        <authorList>
            <person name="Li J."/>
            <person name="Zou Y."/>
            <person name="Li Q."/>
            <person name="Zhang J."/>
            <person name="Bourne D.G."/>
            <person name="Lyu Y."/>
            <person name="Liu C."/>
            <person name="Zhang S."/>
        </authorList>
    </citation>
    <scope>NUCLEOTIDE SEQUENCE [LARGE SCALE GENOMIC DNA]</scope>
    <source>
        <strain evidence="5 6">SCSIO 13291</strain>
    </source>
</reference>
<organism evidence="5 6">
    <name type="scientific">Propioniciclava soli</name>
    <dbReference type="NCBI Taxonomy" id="2775081"/>
    <lineage>
        <taxon>Bacteria</taxon>
        <taxon>Bacillati</taxon>
        <taxon>Actinomycetota</taxon>
        <taxon>Actinomycetes</taxon>
        <taxon>Propionibacteriales</taxon>
        <taxon>Propionibacteriaceae</taxon>
        <taxon>Propioniciclava</taxon>
    </lineage>
</organism>
<keyword evidence="6" id="KW-1185">Reference proteome</keyword>
<evidence type="ECO:0000313" key="5">
    <source>
        <dbReference type="EMBL" id="WZW99190.1"/>
    </source>
</evidence>
<gene>
    <name evidence="5" type="ORF">PCC79_03035</name>
</gene>
<sequence>MVQEQRQSITPGQVWLDTKGERIHTHGGSIITVDGVYYWYGENKEKTTPGGSIWHWGVRCYRSTDLYNWEDLGTIIPPDEDDPTSPLHPEQYLDRPHILYNATTRKFVCWVKVMTPGEPTQRSTVLVADAITGPYTMVRSWLKPLGMNAGDFDLVTHPADGKGYYYFGRVHSELICADLTDDYTDVTGYYSTHFPRLQPPFVREAPSYFTRNGLHYLLTSGTTGYYPNPSEVAVAPTYHGPFTVLGDPHRGDASRTSYHAQISSVFKHPGKKDLYIALGDRWLPHYLDDSSAALAAFEEHFGRPEGGDATPMAELAAIDTAQADYVWLPLTFEDDQVFIDWRDEWRIEDYD</sequence>
<dbReference type="Gene3D" id="2.115.10.20">
    <property type="entry name" value="Glycosyl hydrolase domain, family 43"/>
    <property type="match status" value="1"/>
</dbReference>
<dbReference type="RefSeq" id="WP_342372959.1">
    <property type="nucleotide sequence ID" value="NZ_CP115965.1"/>
</dbReference>
<comment type="similarity">
    <text evidence="1 4">Belongs to the glycosyl hydrolase 43 family.</text>
</comment>
<name>A0ABZ3C8S9_9ACTN</name>
<keyword evidence="3 4" id="KW-0326">Glycosidase</keyword>